<gene>
    <name evidence="2" type="ORF">DKG75_02135</name>
</gene>
<evidence type="ECO:0000313" key="2">
    <source>
        <dbReference type="EMBL" id="PWR23391.1"/>
    </source>
</evidence>
<dbReference type="PANTHER" id="PTHR38457:SF1">
    <property type="entry name" value="REGULATOR ABRB-RELATED"/>
    <property type="match status" value="1"/>
</dbReference>
<organism evidence="2 3">
    <name type="scientific">Zavarzinia compransoris</name>
    <dbReference type="NCBI Taxonomy" id="1264899"/>
    <lineage>
        <taxon>Bacteria</taxon>
        <taxon>Pseudomonadati</taxon>
        <taxon>Pseudomonadota</taxon>
        <taxon>Alphaproteobacteria</taxon>
        <taxon>Rhodospirillales</taxon>
        <taxon>Zavarziniaceae</taxon>
        <taxon>Zavarzinia</taxon>
    </lineage>
</organism>
<dbReference type="InterPro" id="IPR007820">
    <property type="entry name" value="AbrB_fam"/>
</dbReference>
<feature type="transmembrane region" description="Helical" evidence="1">
    <location>
        <begin position="273"/>
        <end position="293"/>
    </location>
</feature>
<feature type="transmembrane region" description="Helical" evidence="1">
    <location>
        <begin position="123"/>
        <end position="144"/>
    </location>
</feature>
<feature type="transmembrane region" description="Helical" evidence="1">
    <location>
        <begin position="53"/>
        <end position="86"/>
    </location>
</feature>
<feature type="transmembrane region" description="Helical" evidence="1">
    <location>
        <begin position="299"/>
        <end position="316"/>
    </location>
</feature>
<evidence type="ECO:0000313" key="3">
    <source>
        <dbReference type="Proteomes" id="UP000246077"/>
    </source>
</evidence>
<dbReference type="PANTHER" id="PTHR38457">
    <property type="entry name" value="REGULATOR ABRB-RELATED"/>
    <property type="match status" value="1"/>
</dbReference>
<comment type="caution">
    <text evidence="2">The sequence shown here is derived from an EMBL/GenBank/DDBJ whole genome shotgun (WGS) entry which is preliminary data.</text>
</comment>
<dbReference type="Proteomes" id="UP000246077">
    <property type="component" value="Unassembled WGS sequence"/>
</dbReference>
<dbReference type="Pfam" id="PF05145">
    <property type="entry name" value="AbrB"/>
    <property type="match status" value="1"/>
</dbReference>
<dbReference type="GO" id="GO:0016020">
    <property type="term" value="C:membrane"/>
    <property type="evidence" value="ECO:0007669"/>
    <property type="project" value="InterPro"/>
</dbReference>
<dbReference type="GO" id="GO:0010468">
    <property type="term" value="P:regulation of gene expression"/>
    <property type="evidence" value="ECO:0007669"/>
    <property type="project" value="InterPro"/>
</dbReference>
<evidence type="ECO:0000256" key="1">
    <source>
        <dbReference type="SAM" id="Phobius"/>
    </source>
</evidence>
<dbReference type="AlphaFoldDB" id="A0A317E9J3"/>
<sequence length="362" mass="37476">MPPCRRAVDAWRCPAHPRAGGSDRRGKVVALRIGRGAGGGNGDVTIWRHWLALVALSAVLAVLLAGAGLPAALLLGPMLAGIALAVSGRALDVPGRPYALAQGVLGCMMARAMPLSVTGEVMGHWPILVVGIAAVIAASAALGFGLARLRLLPGTTAVWGSSPGAASAMVLMAEAYGADPRLVAFMQYTRVILVTVIASAVAGGHGPERLQAVEWFGPIDGQALAATLALALLGPVVAARARIPAGAMLVPLVAGTLLVHAGVMTIELPPPLLALAYALLGWCIGLRFTPGLLRHALRALPAIVAAMLVLIALCEVQGGLGRGRMRDLVGDAGTWWDGNPQEYRHLKKIRSEMRRSGFRKAI</sequence>
<dbReference type="OrthoDB" id="9809910at2"/>
<keyword evidence="2" id="KW-0503">Monooxygenase</keyword>
<feature type="transmembrane region" description="Helical" evidence="1">
    <location>
        <begin position="182"/>
        <end position="202"/>
    </location>
</feature>
<keyword evidence="2" id="KW-0560">Oxidoreductase</keyword>
<keyword evidence="1" id="KW-1133">Transmembrane helix</keyword>
<protein>
    <submittedName>
        <fullName evidence="2">Ammonia monooxygenase</fullName>
    </submittedName>
</protein>
<accession>A0A317E9J3</accession>
<keyword evidence="1" id="KW-0812">Transmembrane</keyword>
<reference evidence="3" key="1">
    <citation type="submission" date="2018-05" db="EMBL/GenBank/DDBJ databases">
        <title>Zavarzinia sp. HR-AS.</title>
        <authorList>
            <person name="Lee Y."/>
            <person name="Jeon C.O."/>
        </authorList>
    </citation>
    <scope>NUCLEOTIDE SEQUENCE [LARGE SCALE GENOMIC DNA]</scope>
    <source>
        <strain evidence="3">DSM 1231</strain>
    </source>
</reference>
<keyword evidence="3" id="KW-1185">Reference proteome</keyword>
<keyword evidence="1" id="KW-0472">Membrane</keyword>
<dbReference type="GO" id="GO:0004497">
    <property type="term" value="F:monooxygenase activity"/>
    <property type="evidence" value="ECO:0007669"/>
    <property type="project" value="UniProtKB-KW"/>
</dbReference>
<feature type="transmembrane region" description="Helical" evidence="1">
    <location>
        <begin position="247"/>
        <end position="266"/>
    </location>
</feature>
<name>A0A317E9J3_9PROT</name>
<proteinExistence type="predicted"/>
<dbReference type="InterPro" id="IPR017516">
    <property type="entry name" value="AbrB_dup"/>
</dbReference>
<dbReference type="NCBIfam" id="TIGR03082">
    <property type="entry name" value="Gneg_AbrB_dup"/>
    <property type="match status" value="1"/>
</dbReference>
<dbReference type="EMBL" id="QGLF01000001">
    <property type="protein sequence ID" value="PWR23391.1"/>
    <property type="molecule type" value="Genomic_DNA"/>
</dbReference>
<feature type="transmembrane region" description="Helical" evidence="1">
    <location>
        <begin position="223"/>
        <end position="241"/>
    </location>
</feature>